<reference evidence="3" key="1">
    <citation type="journal article" date="2020" name="Nature">
        <title>Giant virus diversity and host interactions through global metagenomics.</title>
        <authorList>
            <person name="Schulz F."/>
            <person name="Roux S."/>
            <person name="Paez-Espino D."/>
            <person name="Jungbluth S."/>
            <person name="Walsh D.A."/>
            <person name="Denef V.J."/>
            <person name="McMahon K.D."/>
            <person name="Konstantinidis K.T."/>
            <person name="Eloe-Fadrosh E.A."/>
            <person name="Kyrpides N.C."/>
            <person name="Woyke T."/>
        </authorList>
    </citation>
    <scope>NUCLEOTIDE SEQUENCE</scope>
    <source>
        <strain evidence="3">GVMAG-M-3300023184-165</strain>
    </source>
</reference>
<feature type="compositionally biased region" description="Gly residues" evidence="1">
    <location>
        <begin position="242"/>
        <end position="252"/>
    </location>
</feature>
<dbReference type="Pfam" id="PF21722">
    <property type="entry name" value="Gly_rich_2"/>
    <property type="match status" value="1"/>
</dbReference>
<evidence type="ECO:0000313" key="3">
    <source>
        <dbReference type="EMBL" id="QHT82707.1"/>
    </source>
</evidence>
<feature type="domain" description="Glycine-rich" evidence="2">
    <location>
        <begin position="75"/>
        <end position="272"/>
    </location>
</feature>
<protein>
    <recommendedName>
        <fullName evidence="2">Glycine-rich domain-containing protein</fullName>
    </recommendedName>
</protein>
<dbReference type="EMBL" id="MN740003">
    <property type="protein sequence ID" value="QHT82707.1"/>
    <property type="molecule type" value="Genomic_DNA"/>
</dbReference>
<dbReference type="AlphaFoldDB" id="A0A6C0HQT8"/>
<proteinExistence type="predicted"/>
<name>A0A6C0HQT8_9ZZZZ</name>
<dbReference type="InterPro" id="IPR049304">
    <property type="entry name" value="Gly_rich_dom"/>
</dbReference>
<organism evidence="3">
    <name type="scientific">viral metagenome</name>
    <dbReference type="NCBI Taxonomy" id="1070528"/>
    <lineage>
        <taxon>unclassified sequences</taxon>
        <taxon>metagenomes</taxon>
        <taxon>organismal metagenomes</taxon>
    </lineage>
</organism>
<accession>A0A6C0HQT8</accession>
<evidence type="ECO:0000259" key="2">
    <source>
        <dbReference type="Pfam" id="PF21722"/>
    </source>
</evidence>
<sequence length="364" mass="36683">MTTTYTSKYIIAGRRAGSIKQIINYANCNKIEETLSTPIEPFIITGGNPTIDYSNGYYTITFLDNGGITFLVPLTRANNDFNALVVGGGGGGGQSSPFVSPYDGYGGGGGAGGSVIYNSISVSENLNYNVIIGKGGNPHGQGNSSSFSNIIANGGNVGEDATSNGQGSGGVGINGGGNGGEGGIIFPFRGQNGYNGMLVKIGLNSNYYGGGGGGGSYFLQPIPSAGGLGGGGGAYPNEGKPNTGGGGGGGNGNPFDVQPGGQGGSGIVILYFKYTPTNSTTTTTSSTICKSCVCPSPINSKIVKNSNPDVIPGSTQVERAVNAIKYGRGGKVVYGNAAYQGDGDTLLGRLRGQPLSKFLSMNRF</sequence>
<evidence type="ECO:0000256" key="1">
    <source>
        <dbReference type="SAM" id="MobiDB-lite"/>
    </source>
</evidence>
<feature type="region of interest" description="Disordered" evidence="1">
    <location>
        <begin position="233"/>
        <end position="258"/>
    </location>
</feature>